<keyword evidence="2 3" id="KW-0802">TPR repeat</keyword>
<evidence type="ECO:0000256" key="4">
    <source>
        <dbReference type="SAM" id="SignalP"/>
    </source>
</evidence>
<dbReference type="Proteomes" id="UP000697710">
    <property type="component" value="Unassembled WGS sequence"/>
</dbReference>
<evidence type="ECO:0000256" key="2">
    <source>
        <dbReference type="ARBA" id="ARBA00022803"/>
    </source>
</evidence>
<evidence type="ECO:0000313" key="5">
    <source>
        <dbReference type="EMBL" id="MCA9728211.1"/>
    </source>
</evidence>
<dbReference type="Pfam" id="PF14559">
    <property type="entry name" value="TPR_19"/>
    <property type="match status" value="3"/>
</dbReference>
<proteinExistence type="predicted"/>
<dbReference type="AlphaFoldDB" id="A0A956M1N5"/>
<dbReference type="InterPro" id="IPR011990">
    <property type="entry name" value="TPR-like_helical_dom_sf"/>
</dbReference>
<dbReference type="PROSITE" id="PS50005">
    <property type="entry name" value="TPR"/>
    <property type="match status" value="3"/>
</dbReference>
<dbReference type="InterPro" id="IPR019734">
    <property type="entry name" value="TPR_rpt"/>
</dbReference>
<feature type="repeat" description="TPR" evidence="3">
    <location>
        <begin position="439"/>
        <end position="472"/>
    </location>
</feature>
<feature type="chain" id="PRO_5036939943" evidence="4">
    <location>
        <begin position="33"/>
        <end position="587"/>
    </location>
</feature>
<dbReference type="PANTHER" id="PTHR45586">
    <property type="entry name" value="TPR REPEAT-CONTAINING PROTEIN PA4667"/>
    <property type="match status" value="1"/>
</dbReference>
<keyword evidence="4" id="KW-0732">Signal</keyword>
<dbReference type="InterPro" id="IPR051012">
    <property type="entry name" value="CellSynth/LPSAsmb/PSIAsmb"/>
</dbReference>
<dbReference type="Pfam" id="PF13432">
    <property type="entry name" value="TPR_16"/>
    <property type="match status" value="2"/>
</dbReference>
<feature type="signal peptide" evidence="4">
    <location>
        <begin position="1"/>
        <end position="32"/>
    </location>
</feature>
<keyword evidence="1" id="KW-0677">Repeat</keyword>
<dbReference type="PANTHER" id="PTHR45586:SF1">
    <property type="entry name" value="LIPOPOLYSACCHARIDE ASSEMBLY PROTEIN B"/>
    <property type="match status" value="1"/>
</dbReference>
<feature type="repeat" description="TPR" evidence="3">
    <location>
        <begin position="371"/>
        <end position="404"/>
    </location>
</feature>
<comment type="caution">
    <text evidence="5">The sequence shown here is derived from an EMBL/GenBank/DDBJ whole genome shotgun (WGS) entry which is preliminary data.</text>
</comment>
<accession>A0A956M1N5</accession>
<dbReference type="EMBL" id="JAGQHR010000324">
    <property type="protein sequence ID" value="MCA9728211.1"/>
    <property type="molecule type" value="Genomic_DNA"/>
</dbReference>
<gene>
    <name evidence="5" type="ORF">KC729_11050</name>
</gene>
<sequence length="587" mass="64033">MPSNRAQHGRRGCRVLALGLAMALIGSTGAVADEGRSPAVDWKSPEARSVFPPTISTPASADSISAASWTAFLRAGLDHAAGRVDEAVVQLRKAGVEQPAVRLELADLFYEAGEIDSALVHAEIAAAGLPDASEPCVILGRSHLARGHLDEGIEWFSEARRRNSNDPGILMTLLNALQRAGRFEEALALLEPAIPENVANGSLYATRAALRLRAGRQLDAVEDLAVAVAKDPGAPALMQGLLQEIGRLPTPDSAIPVLERLIAQEPDLVPPQRALIAILATSPQWKDAVPLLQRLIMRDPADARSRVQLGLLLARGGDNDLAEQEWIKATRNAPDDTEAWRWLCRSAARSENWERLGDRSDSLRTKAPEDVEAWWFTGLAAFQRDDGGAAEVALRKVLELEPDHREACLLLSSLLVAEGKGDEAEGILRRFVELNPRDVGALYQWGVALERTGRFDESVRAFDRLLAIEPRHDAALNYVGYMCIERGVKLDEALARVERALQLDPDNAAYLDSVGWGYRVVGRTREAVAPLERAVAMVEDNATILKHLGIVYQELGRTDDAVRVLRRARKADPADQDIQSRLAALEP</sequence>
<name>A0A956M1N5_UNCEI</name>
<evidence type="ECO:0000313" key="6">
    <source>
        <dbReference type="Proteomes" id="UP000697710"/>
    </source>
</evidence>
<reference evidence="5" key="1">
    <citation type="submission" date="2020-04" db="EMBL/GenBank/DDBJ databases">
        <authorList>
            <person name="Zhang T."/>
        </authorList>
    </citation>
    <scope>NUCLEOTIDE SEQUENCE</scope>
    <source>
        <strain evidence="5">HKST-UBA01</strain>
    </source>
</reference>
<evidence type="ECO:0000256" key="3">
    <source>
        <dbReference type="PROSITE-ProRule" id="PRU00339"/>
    </source>
</evidence>
<reference evidence="5" key="2">
    <citation type="journal article" date="2021" name="Microbiome">
        <title>Successional dynamics and alternative stable states in a saline activated sludge microbial community over 9 years.</title>
        <authorList>
            <person name="Wang Y."/>
            <person name="Ye J."/>
            <person name="Ju F."/>
            <person name="Liu L."/>
            <person name="Boyd J.A."/>
            <person name="Deng Y."/>
            <person name="Parks D.H."/>
            <person name="Jiang X."/>
            <person name="Yin X."/>
            <person name="Woodcroft B.J."/>
            <person name="Tyson G.W."/>
            <person name="Hugenholtz P."/>
            <person name="Polz M.F."/>
            <person name="Zhang T."/>
        </authorList>
    </citation>
    <scope>NUCLEOTIDE SEQUENCE</scope>
    <source>
        <strain evidence="5">HKST-UBA01</strain>
    </source>
</reference>
<feature type="repeat" description="TPR" evidence="3">
    <location>
        <begin position="542"/>
        <end position="575"/>
    </location>
</feature>
<protein>
    <submittedName>
        <fullName evidence="5">Tetratricopeptide repeat protein</fullName>
    </submittedName>
</protein>
<dbReference type="SUPFAM" id="SSF48452">
    <property type="entry name" value="TPR-like"/>
    <property type="match status" value="2"/>
</dbReference>
<organism evidence="5 6">
    <name type="scientific">Eiseniibacteriota bacterium</name>
    <dbReference type="NCBI Taxonomy" id="2212470"/>
    <lineage>
        <taxon>Bacteria</taxon>
        <taxon>Candidatus Eiseniibacteriota</taxon>
    </lineage>
</organism>
<dbReference type="SMART" id="SM00028">
    <property type="entry name" value="TPR"/>
    <property type="match status" value="9"/>
</dbReference>
<dbReference type="Gene3D" id="1.25.40.10">
    <property type="entry name" value="Tetratricopeptide repeat domain"/>
    <property type="match status" value="2"/>
</dbReference>
<evidence type="ECO:0000256" key="1">
    <source>
        <dbReference type="ARBA" id="ARBA00022737"/>
    </source>
</evidence>